<dbReference type="RefSeq" id="WP_114746738.1">
    <property type="nucleotide sequence ID" value="NZ_CP158866.1"/>
</dbReference>
<sequence length="59" mass="6851">MSSWWYSLYFIILGIVSFFTGEIVTFAMLGLILIALNNINITLKKIYHQNKQNQSVPKE</sequence>
<gene>
    <name evidence="2" type="ORF">DFR59_11530</name>
</gene>
<organism evidence="2 3">
    <name type="scientific">Falsibacillus pallidus</name>
    <dbReference type="NCBI Taxonomy" id="493781"/>
    <lineage>
        <taxon>Bacteria</taxon>
        <taxon>Bacillati</taxon>
        <taxon>Bacillota</taxon>
        <taxon>Bacilli</taxon>
        <taxon>Bacillales</taxon>
        <taxon>Bacillaceae</taxon>
        <taxon>Falsibacillus</taxon>
    </lineage>
</organism>
<comment type="caution">
    <text evidence="2">The sequence shown here is derived from an EMBL/GenBank/DDBJ whole genome shotgun (WGS) entry which is preliminary data.</text>
</comment>
<keyword evidence="3" id="KW-1185">Reference proteome</keyword>
<dbReference type="Proteomes" id="UP000255326">
    <property type="component" value="Unassembled WGS sequence"/>
</dbReference>
<accession>A0A370GAV1</accession>
<keyword evidence="1" id="KW-0472">Membrane</keyword>
<proteinExistence type="predicted"/>
<evidence type="ECO:0000313" key="3">
    <source>
        <dbReference type="Proteomes" id="UP000255326"/>
    </source>
</evidence>
<feature type="transmembrane region" description="Helical" evidence="1">
    <location>
        <begin position="6"/>
        <end position="36"/>
    </location>
</feature>
<name>A0A370GAV1_9BACI</name>
<dbReference type="AlphaFoldDB" id="A0A370GAV1"/>
<evidence type="ECO:0000256" key="1">
    <source>
        <dbReference type="SAM" id="Phobius"/>
    </source>
</evidence>
<reference evidence="2 3" key="1">
    <citation type="submission" date="2018-07" db="EMBL/GenBank/DDBJ databases">
        <title>Genomic Encyclopedia of Type Strains, Phase IV (KMG-IV): sequencing the most valuable type-strain genomes for metagenomic binning, comparative biology and taxonomic classification.</title>
        <authorList>
            <person name="Goeker M."/>
        </authorList>
    </citation>
    <scope>NUCLEOTIDE SEQUENCE [LARGE SCALE GENOMIC DNA]</scope>
    <source>
        <strain evidence="2 3">DSM 25281</strain>
    </source>
</reference>
<protein>
    <submittedName>
        <fullName evidence="2">Uncharacterized protein</fullName>
    </submittedName>
</protein>
<evidence type="ECO:0000313" key="2">
    <source>
        <dbReference type="EMBL" id="RDI39123.1"/>
    </source>
</evidence>
<keyword evidence="1" id="KW-1133">Transmembrane helix</keyword>
<keyword evidence="1" id="KW-0812">Transmembrane</keyword>
<dbReference type="EMBL" id="QQAY01000015">
    <property type="protein sequence ID" value="RDI39123.1"/>
    <property type="molecule type" value="Genomic_DNA"/>
</dbReference>